<dbReference type="Proteomes" id="UP000002029">
    <property type="component" value="Chromosome"/>
</dbReference>
<dbReference type="AlphaFoldDB" id="D2BE47"/>
<proteinExistence type="predicted"/>
<organism evidence="1 2">
    <name type="scientific">Streptosporangium roseum (strain ATCC 12428 / DSM 43021 / JCM 3005 / KCTC 9067 / NCIMB 10171 / NRRL 2505 / NI 9100)</name>
    <dbReference type="NCBI Taxonomy" id="479432"/>
    <lineage>
        <taxon>Bacteria</taxon>
        <taxon>Bacillati</taxon>
        <taxon>Actinomycetota</taxon>
        <taxon>Actinomycetes</taxon>
        <taxon>Streptosporangiales</taxon>
        <taxon>Streptosporangiaceae</taxon>
        <taxon>Streptosporangium</taxon>
    </lineage>
</organism>
<dbReference type="HOGENOM" id="CLU_2511352_0_0_11"/>
<reference evidence="1 2" key="1">
    <citation type="journal article" date="2010" name="Stand. Genomic Sci.">
        <title>Complete genome sequence of Streptosporangium roseum type strain (NI 9100).</title>
        <authorList>
            <person name="Nolan M."/>
            <person name="Sikorski J."/>
            <person name="Jando M."/>
            <person name="Lucas S."/>
            <person name="Lapidus A."/>
            <person name="Glavina Del Rio T."/>
            <person name="Chen F."/>
            <person name="Tice H."/>
            <person name="Pitluck S."/>
            <person name="Cheng J.F."/>
            <person name="Chertkov O."/>
            <person name="Sims D."/>
            <person name="Meincke L."/>
            <person name="Brettin T."/>
            <person name="Han C."/>
            <person name="Detter J.C."/>
            <person name="Bruce D."/>
            <person name="Goodwin L."/>
            <person name="Land M."/>
            <person name="Hauser L."/>
            <person name="Chang Y.J."/>
            <person name="Jeffries C.D."/>
            <person name="Ivanova N."/>
            <person name="Mavromatis K."/>
            <person name="Mikhailova N."/>
            <person name="Chen A."/>
            <person name="Palaniappan K."/>
            <person name="Chain P."/>
            <person name="Rohde M."/>
            <person name="Goker M."/>
            <person name="Bristow J."/>
            <person name="Eisen J.A."/>
            <person name="Markowitz V."/>
            <person name="Hugenholtz P."/>
            <person name="Kyrpides N.C."/>
            <person name="Klenk H.P."/>
        </authorList>
    </citation>
    <scope>NUCLEOTIDE SEQUENCE [LARGE SCALE GENOMIC DNA]</scope>
    <source>
        <strain evidence="2">ATCC 12428 / DSM 43021 / JCM 3005 / NI 9100</strain>
    </source>
</reference>
<accession>D2BE47</accession>
<dbReference type="KEGG" id="sro:Sros_7408"/>
<keyword evidence="2" id="KW-1185">Reference proteome</keyword>
<protein>
    <recommendedName>
        <fullName evidence="3">DUF4279 domain-containing protein</fullName>
    </recommendedName>
</protein>
<name>D2BE47_STRRD</name>
<dbReference type="EMBL" id="CP001814">
    <property type="protein sequence ID" value="ACZ90093.1"/>
    <property type="molecule type" value="Genomic_DNA"/>
</dbReference>
<evidence type="ECO:0000313" key="1">
    <source>
        <dbReference type="EMBL" id="ACZ90093.1"/>
    </source>
</evidence>
<evidence type="ECO:0000313" key="2">
    <source>
        <dbReference type="Proteomes" id="UP000002029"/>
    </source>
</evidence>
<sequence length="85" mass="9214">MDSGLPETTSLDDQVEAVLSRLDGTCERIGELTALGSEAGLVMFRSFEPGPASTRLGLLLSEEIIGFLHKAGAHVWIDEYGYEDE</sequence>
<gene>
    <name evidence="1" type="ordered locus">Sros_7408</name>
</gene>
<evidence type="ECO:0008006" key="3">
    <source>
        <dbReference type="Google" id="ProtNLM"/>
    </source>
</evidence>